<feature type="region of interest" description="Disordered" evidence="1">
    <location>
        <begin position="1"/>
        <end position="53"/>
    </location>
</feature>
<organism evidence="2 3">
    <name type="scientific">Frankia nepalensis</name>
    <dbReference type="NCBI Taxonomy" id="1836974"/>
    <lineage>
        <taxon>Bacteria</taxon>
        <taxon>Bacillati</taxon>
        <taxon>Actinomycetota</taxon>
        <taxon>Actinomycetes</taxon>
        <taxon>Frankiales</taxon>
        <taxon>Frankiaceae</taxon>
        <taxon>Frankia</taxon>
    </lineage>
</organism>
<comment type="caution">
    <text evidence="2">The sequence shown here is derived from an EMBL/GenBank/DDBJ whole genome shotgun (WGS) entry which is preliminary data.</text>
</comment>
<dbReference type="AlphaFoldDB" id="A0A937UQP5"/>
<proteinExistence type="predicted"/>
<dbReference type="EMBL" id="JAEACQ010000249">
    <property type="protein sequence ID" value="MBL7630452.1"/>
    <property type="molecule type" value="Genomic_DNA"/>
</dbReference>
<reference evidence="2" key="1">
    <citation type="submission" date="2020-12" db="EMBL/GenBank/DDBJ databases">
        <title>Genomic characterization of non-nitrogen-fixing Frankia strains.</title>
        <authorList>
            <person name="Carlos-Shanley C."/>
            <person name="Guerra T."/>
            <person name="Hahn D."/>
        </authorList>
    </citation>
    <scope>NUCLEOTIDE SEQUENCE</scope>
    <source>
        <strain evidence="2">CN6</strain>
    </source>
</reference>
<accession>A0A937UQP5</accession>
<keyword evidence="3" id="KW-1185">Reference proteome</keyword>
<evidence type="ECO:0000313" key="3">
    <source>
        <dbReference type="Proteomes" id="UP000604475"/>
    </source>
</evidence>
<gene>
    <name evidence="2" type="ORF">I7412_25490</name>
</gene>
<name>A0A937UQP5_9ACTN</name>
<feature type="non-terminal residue" evidence="2">
    <location>
        <position position="1"/>
    </location>
</feature>
<sequence>GTALDGADPAQAILPPRPPKESRVIAVSVPAGREGRRLRGEKGDGDRSAREFAGRPGEHEFALLARIAAGPDRRPLFILAGQTATANLAAAYYLRSRADELTAEFSNKPSFCLILRVEAATVYGHELVEREADISAAIVPPSH</sequence>
<evidence type="ECO:0000313" key="2">
    <source>
        <dbReference type="EMBL" id="MBL7630452.1"/>
    </source>
</evidence>
<dbReference type="Proteomes" id="UP000604475">
    <property type="component" value="Unassembled WGS sequence"/>
</dbReference>
<feature type="compositionally biased region" description="Basic and acidic residues" evidence="1">
    <location>
        <begin position="33"/>
        <end position="53"/>
    </location>
</feature>
<evidence type="ECO:0000256" key="1">
    <source>
        <dbReference type="SAM" id="MobiDB-lite"/>
    </source>
</evidence>
<protein>
    <submittedName>
        <fullName evidence="2">Uncharacterized protein</fullName>
    </submittedName>
</protein>